<evidence type="ECO:0000313" key="1">
    <source>
        <dbReference type="EMBL" id="MBF6229482.1"/>
    </source>
</evidence>
<dbReference type="RefSeq" id="WP_195036321.1">
    <property type="nucleotide sequence ID" value="NZ_JADLRE010000040.1"/>
</dbReference>
<accession>A0ABS0CGL6</accession>
<comment type="caution">
    <text evidence="1">The sequence shown here is derived from an EMBL/GenBank/DDBJ whole genome shotgun (WGS) entry which is preliminary data.</text>
</comment>
<evidence type="ECO:0000313" key="2">
    <source>
        <dbReference type="Proteomes" id="UP000807309"/>
    </source>
</evidence>
<dbReference type="Proteomes" id="UP000807309">
    <property type="component" value="Unassembled WGS sequence"/>
</dbReference>
<dbReference type="EMBL" id="JADLRE010000040">
    <property type="protein sequence ID" value="MBF6229482.1"/>
    <property type="molecule type" value="Genomic_DNA"/>
</dbReference>
<keyword evidence="2" id="KW-1185">Reference proteome</keyword>
<sequence length="124" mass="14013">MSDNTNDPILPVPCELDRQLWEYSERIEQVRRDLLTMQWQYSELQGAPESIAVDSLGEPIDPQQATERVLTVLVAADAALGATTDTLSGARRYSNRLKLTDAAAEVREQRLTAAKRRQRSDRSR</sequence>
<name>A0ABS0CGL6_9NOCA</name>
<gene>
    <name evidence="1" type="ORF">IU470_30875</name>
</gene>
<organism evidence="1 2">
    <name type="scientific">Nocardia abscessus</name>
    <dbReference type="NCBI Taxonomy" id="120957"/>
    <lineage>
        <taxon>Bacteria</taxon>
        <taxon>Bacillati</taxon>
        <taxon>Actinomycetota</taxon>
        <taxon>Actinomycetes</taxon>
        <taxon>Mycobacteriales</taxon>
        <taxon>Nocardiaceae</taxon>
        <taxon>Nocardia</taxon>
    </lineage>
</organism>
<reference evidence="1 2" key="1">
    <citation type="submission" date="2020-10" db="EMBL/GenBank/DDBJ databases">
        <title>Identification of Nocardia species via Next-generation sequencing and recognition of intraspecies genetic diversity.</title>
        <authorList>
            <person name="Li P."/>
            <person name="Li P."/>
            <person name="Lu B."/>
        </authorList>
    </citation>
    <scope>NUCLEOTIDE SEQUENCE [LARGE SCALE GENOMIC DNA]</scope>
    <source>
        <strain evidence="1 2">N-11</strain>
    </source>
</reference>
<protein>
    <submittedName>
        <fullName evidence="1">Uncharacterized protein</fullName>
    </submittedName>
</protein>
<proteinExistence type="predicted"/>